<dbReference type="Gene3D" id="1.10.10.2840">
    <property type="entry name" value="PucR C-terminal helix-turn-helix domain"/>
    <property type="match status" value="1"/>
</dbReference>
<dbReference type="InterPro" id="IPR025736">
    <property type="entry name" value="PucR_C-HTH_dom"/>
</dbReference>
<dbReference type="PANTHER" id="PTHR33744">
    <property type="entry name" value="CARBOHYDRATE DIACID REGULATOR"/>
    <property type="match status" value="1"/>
</dbReference>
<evidence type="ECO:0000259" key="2">
    <source>
        <dbReference type="Pfam" id="PF07905"/>
    </source>
</evidence>
<dbReference type="Proteomes" id="UP001185028">
    <property type="component" value="Unassembled WGS sequence"/>
</dbReference>
<evidence type="ECO:0000313" key="6">
    <source>
        <dbReference type="Proteomes" id="UP001185028"/>
    </source>
</evidence>
<feature type="domain" description="Purine catabolism PurC-like" evidence="2">
    <location>
        <begin position="10"/>
        <end position="129"/>
    </location>
</feature>
<comment type="caution">
    <text evidence="5">The sequence shown here is derived from an EMBL/GenBank/DDBJ whole genome shotgun (WGS) entry which is preliminary data.</text>
</comment>
<dbReference type="PANTHER" id="PTHR33744:SF1">
    <property type="entry name" value="DNA-BINDING TRANSCRIPTIONAL ACTIVATOR ADER"/>
    <property type="match status" value="1"/>
</dbReference>
<evidence type="ECO:0000259" key="3">
    <source>
        <dbReference type="Pfam" id="PF13556"/>
    </source>
</evidence>
<evidence type="ECO:0000256" key="1">
    <source>
        <dbReference type="ARBA" id="ARBA00006754"/>
    </source>
</evidence>
<dbReference type="Pfam" id="PF13556">
    <property type="entry name" value="HTH_30"/>
    <property type="match status" value="1"/>
</dbReference>
<proteinExistence type="inferred from homology"/>
<gene>
    <name evidence="5" type="ORF">JOC58_000689</name>
</gene>
<feature type="domain" description="PucR C-terminal helix-turn-helix" evidence="3">
    <location>
        <begin position="446"/>
        <end position="502"/>
    </location>
</feature>
<feature type="domain" description="CdaR GGDEF-like" evidence="4">
    <location>
        <begin position="267"/>
        <end position="392"/>
    </location>
</feature>
<dbReference type="InterPro" id="IPR042070">
    <property type="entry name" value="PucR_C-HTH_sf"/>
</dbReference>
<dbReference type="Pfam" id="PF17853">
    <property type="entry name" value="GGDEF_2"/>
    <property type="match status" value="1"/>
</dbReference>
<dbReference type="RefSeq" id="WP_188774291.1">
    <property type="nucleotide sequence ID" value="NZ_BMMB01000002.1"/>
</dbReference>
<dbReference type="InterPro" id="IPR041522">
    <property type="entry name" value="CdaR_GGDEF"/>
</dbReference>
<protein>
    <submittedName>
        <fullName evidence="5">Purine catabolism regulator</fullName>
    </submittedName>
</protein>
<accession>A0ABU1IU74</accession>
<sequence length="512" mass="57580">MTTIEMTVRELLQLPIMQGASVISGAQGLKRAVQGIDILELPEPEQGVKPGMLLMTSGYSLRDQPSWLAHMIRTLAGLGAAGLAIKPDGYLPVLPMEAVQASEQYGFPVLELPDGTNYAAIIQAVSARIVSRQAVAEQHSDDVYRKLTAMVLENIGIQAVNDHVSGLLKAPVAVIDNSGATIVASPAGWDYRHAIHPLRRTIQVDRRNVATLIVDKETLDTLEETGIEQARLVLALELMRNRIIMDTGHRLRGNFIDELMTPPTPPRHEVEQRGRQLGMDPSQLWEVAVIEGQTAPEEEWISQLLEPEAARYGVRPHVEFRSNRAILFLPTPAAADEHEARRKQELIPWTTIVGGWLEDRQGMLTGYRAGIGRPTWLWDIHESYSEARHSLSISSRLSGGGAMTAYKDIEIYHLLRATVDERGFGELFDRKLGKLKQYDEEHNSDLLRTLFFYLESRGSLMDTAAQLFIHRNSVKYRLERIREIAGFDLNDAHEQFVCHLCLIYYYLLERPD</sequence>
<name>A0ABU1IU74_9BACL</name>
<organism evidence="5 6">
    <name type="scientific">Paenibacillus hunanensis</name>
    <dbReference type="NCBI Taxonomy" id="539262"/>
    <lineage>
        <taxon>Bacteria</taxon>
        <taxon>Bacillati</taxon>
        <taxon>Bacillota</taxon>
        <taxon>Bacilli</taxon>
        <taxon>Bacillales</taxon>
        <taxon>Paenibacillaceae</taxon>
        <taxon>Paenibacillus</taxon>
    </lineage>
</organism>
<dbReference type="InterPro" id="IPR012914">
    <property type="entry name" value="PucR_dom"/>
</dbReference>
<dbReference type="Pfam" id="PF07905">
    <property type="entry name" value="PucR"/>
    <property type="match status" value="1"/>
</dbReference>
<dbReference type="InterPro" id="IPR051448">
    <property type="entry name" value="CdaR-like_regulators"/>
</dbReference>
<dbReference type="EMBL" id="JAVDQH010000002">
    <property type="protein sequence ID" value="MDR6242805.1"/>
    <property type="molecule type" value="Genomic_DNA"/>
</dbReference>
<reference evidence="5 6" key="1">
    <citation type="submission" date="2023-07" db="EMBL/GenBank/DDBJ databases">
        <title>Genomic Encyclopedia of Type Strains, Phase IV (KMG-IV): sequencing the most valuable type-strain genomes for metagenomic binning, comparative biology and taxonomic classification.</title>
        <authorList>
            <person name="Goeker M."/>
        </authorList>
    </citation>
    <scope>NUCLEOTIDE SEQUENCE [LARGE SCALE GENOMIC DNA]</scope>
    <source>
        <strain evidence="5 6">DSM 22170</strain>
    </source>
</reference>
<evidence type="ECO:0000259" key="4">
    <source>
        <dbReference type="Pfam" id="PF17853"/>
    </source>
</evidence>
<evidence type="ECO:0000313" key="5">
    <source>
        <dbReference type="EMBL" id="MDR6242805.1"/>
    </source>
</evidence>
<keyword evidence="6" id="KW-1185">Reference proteome</keyword>
<comment type="similarity">
    <text evidence="1">Belongs to the CdaR family.</text>
</comment>